<dbReference type="PROSITE" id="PS50102">
    <property type="entry name" value="RRM"/>
    <property type="match status" value="1"/>
</dbReference>
<evidence type="ECO:0000256" key="2">
    <source>
        <dbReference type="SAM" id="MobiDB-lite"/>
    </source>
</evidence>
<dbReference type="GO" id="GO:0016020">
    <property type="term" value="C:membrane"/>
    <property type="evidence" value="ECO:0007669"/>
    <property type="project" value="InterPro"/>
</dbReference>
<dbReference type="PANTHER" id="PTHR32343:SF22">
    <property type="entry name" value="LD29830P"/>
    <property type="match status" value="1"/>
</dbReference>
<dbReference type="EMBL" id="JAMYWD010000001">
    <property type="protein sequence ID" value="KAJ4980535.1"/>
    <property type="molecule type" value="Genomic_DNA"/>
</dbReference>
<organism evidence="4 5">
    <name type="scientific">Protea cynaroides</name>
    <dbReference type="NCBI Taxonomy" id="273540"/>
    <lineage>
        <taxon>Eukaryota</taxon>
        <taxon>Viridiplantae</taxon>
        <taxon>Streptophyta</taxon>
        <taxon>Embryophyta</taxon>
        <taxon>Tracheophyta</taxon>
        <taxon>Spermatophyta</taxon>
        <taxon>Magnoliopsida</taxon>
        <taxon>Proteales</taxon>
        <taxon>Proteaceae</taxon>
        <taxon>Protea</taxon>
    </lineage>
</organism>
<feature type="region of interest" description="Disordered" evidence="2">
    <location>
        <begin position="1"/>
        <end position="46"/>
    </location>
</feature>
<dbReference type="Pfam" id="PF00076">
    <property type="entry name" value="RRM_1"/>
    <property type="match status" value="1"/>
</dbReference>
<dbReference type="InterPro" id="IPR000504">
    <property type="entry name" value="RRM_dom"/>
</dbReference>
<evidence type="ECO:0000259" key="3">
    <source>
        <dbReference type="PROSITE" id="PS50102"/>
    </source>
</evidence>
<dbReference type="InterPro" id="IPR013601">
    <property type="entry name" value="FAE1_typ3_polyketide_synth"/>
</dbReference>
<feature type="domain" description="RRM" evidence="3">
    <location>
        <begin position="473"/>
        <end position="558"/>
    </location>
</feature>
<feature type="compositionally biased region" description="Pro residues" evidence="2">
    <location>
        <begin position="10"/>
        <end position="22"/>
    </location>
</feature>
<protein>
    <recommendedName>
        <fullName evidence="3">RRM domain-containing protein</fullName>
    </recommendedName>
</protein>
<evidence type="ECO:0000313" key="5">
    <source>
        <dbReference type="Proteomes" id="UP001141806"/>
    </source>
</evidence>
<dbReference type="GO" id="GO:0003723">
    <property type="term" value="F:RNA binding"/>
    <property type="evidence" value="ECO:0007669"/>
    <property type="project" value="UniProtKB-UniRule"/>
</dbReference>
<dbReference type="InterPro" id="IPR057202">
    <property type="entry name" value="DUF7880"/>
</dbReference>
<dbReference type="InterPro" id="IPR035979">
    <property type="entry name" value="RBD_domain_sf"/>
</dbReference>
<dbReference type="Gene3D" id="3.30.70.330">
    <property type="match status" value="1"/>
</dbReference>
<sequence>MVSSSISTPIRPPAANPLPQPHVPAANPLPQSPVPRTQSQSQPQALIKTHTQPLISSFHHSPTSIFYSPGKDPPLAKDLSIVEKLLPLQLATDRTSVALKTFATSTSTLMETRSPSMVKSRRRAKMYGTEPSRCKRRQLFLLMYALTNADPPNTELWVGLKPPLPLPERLRLGHVTLSVLDQADDFDAVSQMRHILESNRSSTVTDQICDDSRKLGFFQVLIERRINCRDLCDGIFSSDDAKWKEQRPCRIVRSISKEFRISMDVRDQPMDAVFLDELHSGITYNSNRPKVVMSPKNCTLMKEGRAEASIVMFGALDELFEKTGVRPKNIGVWQRTGSRTGSLNSSKIDCKDRQHDLLDSIMAFFQQEKLAFKVNFLCCLLRSIREIEKTWESERPPYATCRAFWHSGPAVYPRVTATQYASEVDNGKVGFSFGDVDHYFRVLEELDPILLRASRNDPKVQSLYLLTCIRGYSQLSFTGTPRLVISFWITEEKLAAVFINCGQVVDCPVCGDPHSVLRFAFIEFADEQSTRAALNLDVKKCHSVSVGGSKVAANEAVTSDDMPDHQGHHD</sequence>
<evidence type="ECO:0000256" key="1">
    <source>
        <dbReference type="PROSITE-ProRule" id="PRU00176"/>
    </source>
</evidence>
<keyword evidence="1" id="KW-0694">RNA-binding</keyword>
<dbReference type="InterPro" id="IPR012677">
    <property type="entry name" value="Nucleotide-bd_a/b_plait_sf"/>
</dbReference>
<dbReference type="GO" id="GO:0016747">
    <property type="term" value="F:acyltransferase activity, transferring groups other than amino-acyl groups"/>
    <property type="evidence" value="ECO:0007669"/>
    <property type="project" value="InterPro"/>
</dbReference>
<name>A0A9Q0R2I3_9MAGN</name>
<proteinExistence type="predicted"/>
<reference evidence="4" key="1">
    <citation type="journal article" date="2023" name="Plant J.">
        <title>The genome of the king protea, Protea cynaroides.</title>
        <authorList>
            <person name="Chang J."/>
            <person name="Duong T.A."/>
            <person name="Schoeman C."/>
            <person name="Ma X."/>
            <person name="Roodt D."/>
            <person name="Barker N."/>
            <person name="Li Z."/>
            <person name="Van de Peer Y."/>
            <person name="Mizrachi E."/>
        </authorList>
    </citation>
    <scope>NUCLEOTIDE SEQUENCE</scope>
    <source>
        <tissue evidence="4">Young leaves</tissue>
    </source>
</reference>
<keyword evidence="5" id="KW-1185">Reference proteome</keyword>
<dbReference type="GO" id="GO:0006633">
    <property type="term" value="P:fatty acid biosynthetic process"/>
    <property type="evidence" value="ECO:0007669"/>
    <property type="project" value="InterPro"/>
</dbReference>
<dbReference type="PANTHER" id="PTHR32343">
    <property type="entry name" value="SERINE/ARGININE-RICH SPLICING FACTOR"/>
    <property type="match status" value="1"/>
</dbReference>
<feature type="compositionally biased region" description="Polar residues" evidence="2">
    <location>
        <begin position="34"/>
        <end position="46"/>
    </location>
</feature>
<gene>
    <name evidence="4" type="ORF">NE237_031372</name>
</gene>
<dbReference type="Pfam" id="PF08392">
    <property type="entry name" value="FAE1_CUT1_RppA"/>
    <property type="match status" value="1"/>
</dbReference>
<dbReference type="Pfam" id="PF25306">
    <property type="entry name" value="DUF7880"/>
    <property type="match status" value="1"/>
</dbReference>
<accession>A0A9Q0R2I3</accession>
<dbReference type="SUPFAM" id="SSF54928">
    <property type="entry name" value="RNA-binding domain, RBD"/>
    <property type="match status" value="1"/>
</dbReference>
<dbReference type="AlphaFoldDB" id="A0A9Q0R2I3"/>
<evidence type="ECO:0000313" key="4">
    <source>
        <dbReference type="EMBL" id="KAJ4980535.1"/>
    </source>
</evidence>
<dbReference type="OrthoDB" id="689767at2759"/>
<dbReference type="Proteomes" id="UP001141806">
    <property type="component" value="Unassembled WGS sequence"/>
</dbReference>
<comment type="caution">
    <text evidence="4">The sequence shown here is derived from an EMBL/GenBank/DDBJ whole genome shotgun (WGS) entry which is preliminary data.</text>
</comment>